<dbReference type="Pfam" id="PF07690">
    <property type="entry name" value="MFS_1"/>
    <property type="match status" value="1"/>
</dbReference>
<feature type="transmembrane region" description="Helical" evidence="5">
    <location>
        <begin position="285"/>
        <end position="304"/>
    </location>
</feature>
<evidence type="ECO:0000259" key="6">
    <source>
        <dbReference type="PROSITE" id="PS50850"/>
    </source>
</evidence>
<evidence type="ECO:0000256" key="1">
    <source>
        <dbReference type="ARBA" id="ARBA00004141"/>
    </source>
</evidence>
<evidence type="ECO:0000313" key="8">
    <source>
        <dbReference type="Proteomes" id="UP000710849"/>
    </source>
</evidence>
<dbReference type="InterPro" id="IPR020846">
    <property type="entry name" value="MFS_dom"/>
</dbReference>
<dbReference type="SUPFAM" id="SSF103473">
    <property type="entry name" value="MFS general substrate transporter"/>
    <property type="match status" value="1"/>
</dbReference>
<dbReference type="AlphaFoldDB" id="A0A9P5ITZ3"/>
<dbReference type="GeneID" id="62147996"/>
<dbReference type="InterPro" id="IPR011701">
    <property type="entry name" value="MFS"/>
</dbReference>
<keyword evidence="4 5" id="KW-0472">Membrane</keyword>
<comment type="caution">
    <text evidence="7">The sequence shown here is derived from an EMBL/GenBank/DDBJ whole genome shotgun (WGS) entry which is preliminary data.</text>
</comment>
<feature type="domain" description="Major facilitator superfamily (MFS) profile" evidence="6">
    <location>
        <begin position="1"/>
        <end position="379"/>
    </location>
</feature>
<evidence type="ECO:0000256" key="4">
    <source>
        <dbReference type="ARBA" id="ARBA00023136"/>
    </source>
</evidence>
<feature type="transmembrane region" description="Helical" evidence="5">
    <location>
        <begin position="115"/>
        <end position="135"/>
    </location>
</feature>
<evidence type="ECO:0000256" key="5">
    <source>
        <dbReference type="SAM" id="Phobius"/>
    </source>
</evidence>
<feature type="transmembrane region" description="Helical" evidence="5">
    <location>
        <begin position="49"/>
        <end position="72"/>
    </location>
</feature>
<feature type="transmembrane region" description="Helical" evidence="5">
    <location>
        <begin position="84"/>
        <end position="103"/>
    </location>
</feature>
<keyword evidence="2 5" id="KW-0812">Transmembrane</keyword>
<dbReference type="GO" id="GO:0016020">
    <property type="term" value="C:membrane"/>
    <property type="evidence" value="ECO:0007669"/>
    <property type="project" value="UniProtKB-SubCell"/>
</dbReference>
<reference evidence="7 8" key="1">
    <citation type="journal article" date="2020" name="Genome Biol. Evol.">
        <title>Comparative genomics of Sclerotiniaceae.</title>
        <authorList>
            <person name="Valero Jimenez C.A."/>
            <person name="Steentjes M."/>
            <person name="Scholten O.E."/>
            <person name="Van Kan J.A.L."/>
        </authorList>
    </citation>
    <scope>NUCLEOTIDE SEQUENCE [LARGE SCALE GENOMIC DNA]</scope>
    <source>
        <strain evidence="7 8">MUCL 94</strain>
    </source>
</reference>
<dbReference type="PANTHER" id="PTHR23507:SF1">
    <property type="entry name" value="FI18259P1-RELATED"/>
    <property type="match status" value="1"/>
</dbReference>
<feature type="transmembrane region" description="Helical" evidence="5">
    <location>
        <begin position="230"/>
        <end position="249"/>
    </location>
</feature>
<dbReference type="EMBL" id="RCSW01000007">
    <property type="protein sequence ID" value="KAF7947158.1"/>
    <property type="molecule type" value="Genomic_DNA"/>
</dbReference>
<dbReference type="PROSITE" id="PS50850">
    <property type="entry name" value="MFS"/>
    <property type="match status" value="1"/>
</dbReference>
<keyword evidence="8" id="KW-1185">Reference proteome</keyword>
<feature type="transmembrane region" description="Helical" evidence="5">
    <location>
        <begin position="20"/>
        <end position="37"/>
    </location>
</feature>
<feature type="transmembrane region" description="Helical" evidence="5">
    <location>
        <begin position="185"/>
        <end position="210"/>
    </location>
</feature>
<accession>A0A9P5ITZ3</accession>
<dbReference type="GO" id="GO:0022857">
    <property type="term" value="F:transmembrane transporter activity"/>
    <property type="evidence" value="ECO:0007669"/>
    <property type="project" value="InterPro"/>
</dbReference>
<keyword evidence="3 5" id="KW-1133">Transmembrane helix</keyword>
<dbReference type="InterPro" id="IPR036259">
    <property type="entry name" value="MFS_trans_sf"/>
</dbReference>
<protein>
    <recommendedName>
        <fullName evidence="6">Major facilitator superfamily (MFS) profile domain-containing protein</fullName>
    </recommendedName>
</protein>
<dbReference type="Gene3D" id="1.20.1250.20">
    <property type="entry name" value="MFS general substrate transporter like domains"/>
    <property type="match status" value="1"/>
</dbReference>
<gene>
    <name evidence="7" type="ORF">EAE97_004407</name>
</gene>
<dbReference type="RefSeq" id="XP_038734363.1">
    <property type="nucleotide sequence ID" value="XM_038874919.1"/>
</dbReference>
<feature type="transmembrane region" description="Helical" evidence="5">
    <location>
        <begin position="355"/>
        <end position="375"/>
    </location>
</feature>
<sequence>MLLLSGVCGSMADKYGRRPILFLGYLGLVMSSMWTTGVDWLVPGIPLKFVWIGPVFTLTRGGASVPLAILMTSAAAVTPSTQRVLVFSSIHGIALVAAILGFGLSSATMKSLENFAAQLVGLALMSLALCSSLLLPTGEVVQSSNSEPEIDSASEYTNISRSRTQPIGSRHAVIKSFHNLLQIRGAISLLIAGLFATLGQRVQILILQYMPEQFNISFSEANTFIILDHVANLIVLFIGLLLENVLILLRRSFNTCYRDIALALISSALSLVGALLLSFAPNVAFALLGISVFGTGIGLSSLLRSIFVGIFPPERAAFATTLISTIKSVGGTFSGSAYSYAFALSLDLDRVLQGLPFIVSAACFVIVASVLMTMAKTPRVRRDIS</sequence>
<organism evidence="7 8">
    <name type="scientific">Botrytis byssoidea</name>
    <dbReference type="NCBI Taxonomy" id="139641"/>
    <lineage>
        <taxon>Eukaryota</taxon>
        <taxon>Fungi</taxon>
        <taxon>Dikarya</taxon>
        <taxon>Ascomycota</taxon>
        <taxon>Pezizomycotina</taxon>
        <taxon>Leotiomycetes</taxon>
        <taxon>Helotiales</taxon>
        <taxon>Sclerotiniaceae</taxon>
        <taxon>Botrytis</taxon>
    </lineage>
</organism>
<proteinExistence type="predicted"/>
<dbReference type="PANTHER" id="PTHR23507">
    <property type="entry name" value="ZGC:174356"/>
    <property type="match status" value="1"/>
</dbReference>
<dbReference type="Proteomes" id="UP000710849">
    <property type="component" value="Unassembled WGS sequence"/>
</dbReference>
<feature type="transmembrane region" description="Helical" evidence="5">
    <location>
        <begin position="261"/>
        <end position="279"/>
    </location>
</feature>
<name>A0A9P5ITZ3_9HELO</name>
<evidence type="ECO:0000256" key="3">
    <source>
        <dbReference type="ARBA" id="ARBA00022989"/>
    </source>
</evidence>
<evidence type="ECO:0000313" key="7">
    <source>
        <dbReference type="EMBL" id="KAF7947158.1"/>
    </source>
</evidence>
<feature type="transmembrane region" description="Helical" evidence="5">
    <location>
        <begin position="316"/>
        <end position="343"/>
    </location>
</feature>
<comment type="subcellular location">
    <subcellularLocation>
        <location evidence="1">Membrane</location>
        <topology evidence="1">Multi-pass membrane protein</topology>
    </subcellularLocation>
</comment>
<evidence type="ECO:0000256" key="2">
    <source>
        <dbReference type="ARBA" id="ARBA00022692"/>
    </source>
</evidence>